<dbReference type="AlphaFoldDB" id="A0A139A1Y2"/>
<protein>
    <submittedName>
        <fullName evidence="1">Uncharacterized protein</fullName>
    </submittedName>
</protein>
<evidence type="ECO:0000313" key="1">
    <source>
        <dbReference type="EMBL" id="KXS10648.1"/>
    </source>
</evidence>
<reference evidence="1 2" key="1">
    <citation type="journal article" date="2015" name="Genome Biol. Evol.">
        <title>Phylogenomic analyses indicate that early fungi evolved digesting cell walls of algal ancestors of land plants.</title>
        <authorList>
            <person name="Chang Y."/>
            <person name="Wang S."/>
            <person name="Sekimoto S."/>
            <person name="Aerts A.L."/>
            <person name="Choi C."/>
            <person name="Clum A."/>
            <person name="LaButti K.M."/>
            <person name="Lindquist E.A."/>
            <person name="Yee Ngan C."/>
            <person name="Ohm R.A."/>
            <person name="Salamov A.A."/>
            <person name="Grigoriev I.V."/>
            <person name="Spatafora J.W."/>
            <person name="Berbee M.L."/>
        </authorList>
    </citation>
    <scope>NUCLEOTIDE SEQUENCE [LARGE SCALE GENOMIC DNA]</scope>
    <source>
        <strain evidence="1 2">JEL478</strain>
    </source>
</reference>
<evidence type="ECO:0000313" key="2">
    <source>
        <dbReference type="Proteomes" id="UP000070544"/>
    </source>
</evidence>
<dbReference type="EMBL" id="KQ965819">
    <property type="protein sequence ID" value="KXS10648.1"/>
    <property type="molecule type" value="Genomic_DNA"/>
</dbReference>
<sequence>MPGTKSSTPTVSASTSLHFSKAISTLPRRPSLAYARLETSLRTSRCAIRSFSNTSCLGFASLGNTASPPNKAPTMLSILPSAVSWSPISKNASLPLLHSADT</sequence>
<proteinExistence type="predicted"/>
<dbReference type="Proteomes" id="UP000070544">
    <property type="component" value="Unassembled WGS sequence"/>
</dbReference>
<name>A0A139A1Y2_GONPJ</name>
<keyword evidence="2" id="KW-1185">Reference proteome</keyword>
<organism evidence="1 2">
    <name type="scientific">Gonapodya prolifera (strain JEL478)</name>
    <name type="common">Monoblepharis prolifera</name>
    <dbReference type="NCBI Taxonomy" id="1344416"/>
    <lineage>
        <taxon>Eukaryota</taxon>
        <taxon>Fungi</taxon>
        <taxon>Fungi incertae sedis</taxon>
        <taxon>Chytridiomycota</taxon>
        <taxon>Chytridiomycota incertae sedis</taxon>
        <taxon>Monoblepharidomycetes</taxon>
        <taxon>Monoblepharidales</taxon>
        <taxon>Gonapodyaceae</taxon>
        <taxon>Gonapodya</taxon>
    </lineage>
</organism>
<accession>A0A139A1Y2</accession>
<gene>
    <name evidence="1" type="ORF">M427DRAFT_139127</name>
</gene>